<protein>
    <recommendedName>
        <fullName evidence="6">Diacylglycerol kinase</fullName>
        <shortName evidence="6">DAG kinase</shortName>
        <ecNumber evidence="6">2.7.1.107</ecNumber>
    </recommendedName>
</protein>
<dbReference type="GO" id="GO:0007200">
    <property type="term" value="P:phospholipase C-activating G protein-coupled receptor signaling pathway"/>
    <property type="evidence" value="ECO:0007669"/>
    <property type="project" value="InterPro"/>
</dbReference>
<dbReference type="Gene3D" id="2.60.200.40">
    <property type="match status" value="1"/>
</dbReference>
<name>A0A2R5GHQ8_9STRA</name>
<feature type="domain" description="DAGKc" evidence="8">
    <location>
        <begin position="22"/>
        <end position="177"/>
    </location>
</feature>
<evidence type="ECO:0000256" key="2">
    <source>
        <dbReference type="ARBA" id="ARBA00022679"/>
    </source>
</evidence>
<keyword evidence="5 6" id="KW-0067">ATP-binding</keyword>
<dbReference type="InterPro" id="IPR000756">
    <property type="entry name" value="Diacylglycerol_kin_accessory"/>
</dbReference>
<evidence type="ECO:0000256" key="1">
    <source>
        <dbReference type="ARBA" id="ARBA00009280"/>
    </source>
</evidence>
<comment type="catalytic activity">
    <reaction evidence="6">
        <text>a 1,2-diacyl-sn-glycerol + ATP = a 1,2-diacyl-sn-glycero-3-phosphate + ADP + H(+)</text>
        <dbReference type="Rhea" id="RHEA:10272"/>
        <dbReference type="ChEBI" id="CHEBI:15378"/>
        <dbReference type="ChEBI" id="CHEBI:17815"/>
        <dbReference type="ChEBI" id="CHEBI:30616"/>
        <dbReference type="ChEBI" id="CHEBI:58608"/>
        <dbReference type="ChEBI" id="CHEBI:456216"/>
        <dbReference type="EC" id="2.7.1.107"/>
    </reaction>
</comment>
<organism evidence="9 10">
    <name type="scientific">Hondaea fermentalgiana</name>
    <dbReference type="NCBI Taxonomy" id="2315210"/>
    <lineage>
        <taxon>Eukaryota</taxon>
        <taxon>Sar</taxon>
        <taxon>Stramenopiles</taxon>
        <taxon>Bigyra</taxon>
        <taxon>Labyrinthulomycetes</taxon>
        <taxon>Thraustochytrida</taxon>
        <taxon>Thraustochytriidae</taxon>
        <taxon>Hondaea</taxon>
    </lineage>
</organism>
<keyword evidence="3 6" id="KW-0547">Nucleotide-binding</keyword>
<dbReference type="SUPFAM" id="SSF111331">
    <property type="entry name" value="NAD kinase/diacylglycerol kinase-like"/>
    <property type="match status" value="1"/>
</dbReference>
<dbReference type="InParanoid" id="A0A2R5GHQ8"/>
<comment type="similarity">
    <text evidence="1 6">Belongs to the eukaryotic diacylglycerol kinase family.</text>
</comment>
<gene>
    <name evidence="9" type="ORF">FCC1311_063452</name>
</gene>
<evidence type="ECO:0000256" key="4">
    <source>
        <dbReference type="ARBA" id="ARBA00022777"/>
    </source>
</evidence>
<evidence type="ECO:0000256" key="3">
    <source>
        <dbReference type="ARBA" id="ARBA00022741"/>
    </source>
</evidence>
<reference evidence="9 10" key="1">
    <citation type="submission" date="2017-12" db="EMBL/GenBank/DDBJ databases">
        <title>Sequencing, de novo assembly and annotation of complete genome of a new Thraustochytrid species, strain FCC1311.</title>
        <authorList>
            <person name="Sedici K."/>
            <person name="Godart F."/>
            <person name="Aiese Cigliano R."/>
            <person name="Sanseverino W."/>
            <person name="Barakat M."/>
            <person name="Ortet P."/>
            <person name="Marechal E."/>
            <person name="Cagnac O."/>
            <person name="Amato A."/>
        </authorList>
    </citation>
    <scope>NUCLEOTIDE SEQUENCE [LARGE SCALE GENOMIC DNA]</scope>
</reference>
<evidence type="ECO:0000256" key="7">
    <source>
        <dbReference type="SAM" id="MobiDB-lite"/>
    </source>
</evidence>
<keyword evidence="4 6" id="KW-0418">Kinase</keyword>
<feature type="compositionally biased region" description="Acidic residues" evidence="7">
    <location>
        <begin position="428"/>
        <end position="442"/>
    </location>
</feature>
<dbReference type="SMART" id="SM00045">
    <property type="entry name" value="DAGKa"/>
    <property type="match status" value="1"/>
</dbReference>
<dbReference type="AlphaFoldDB" id="A0A2R5GHQ8"/>
<keyword evidence="10" id="KW-1185">Reference proteome</keyword>
<feature type="compositionally biased region" description="Basic and acidic residues" evidence="7">
    <location>
        <begin position="443"/>
        <end position="452"/>
    </location>
</feature>
<dbReference type="Pfam" id="PF00609">
    <property type="entry name" value="DAGK_acc"/>
    <property type="match status" value="1"/>
</dbReference>
<dbReference type="InterPro" id="IPR001206">
    <property type="entry name" value="Diacylglycerol_kinase_cat_dom"/>
</dbReference>
<dbReference type="PROSITE" id="PS50146">
    <property type="entry name" value="DAGK"/>
    <property type="match status" value="1"/>
</dbReference>
<keyword evidence="2 6" id="KW-0808">Transferase</keyword>
<dbReference type="FunCoup" id="A0A2R5GHQ8">
    <property type="interactions" value="16"/>
</dbReference>
<evidence type="ECO:0000313" key="9">
    <source>
        <dbReference type="EMBL" id="GBG30125.1"/>
    </source>
</evidence>
<dbReference type="Gene3D" id="3.40.50.10330">
    <property type="entry name" value="Probable inorganic polyphosphate/atp-NAD kinase, domain 1"/>
    <property type="match status" value="1"/>
</dbReference>
<evidence type="ECO:0000259" key="8">
    <source>
        <dbReference type="PROSITE" id="PS50146"/>
    </source>
</evidence>
<evidence type="ECO:0000256" key="6">
    <source>
        <dbReference type="RuleBase" id="RU361128"/>
    </source>
</evidence>
<proteinExistence type="inferred from homology"/>
<dbReference type="SMART" id="SM00046">
    <property type="entry name" value="DAGKc"/>
    <property type="match status" value="1"/>
</dbReference>
<evidence type="ECO:0000313" key="10">
    <source>
        <dbReference type="Proteomes" id="UP000241890"/>
    </source>
</evidence>
<dbReference type="PANTHER" id="PTHR11255:SF121">
    <property type="entry name" value="DIACYLGLYCEROL KINASE (ATP)"/>
    <property type="match status" value="1"/>
</dbReference>
<dbReference type="OrthoDB" id="242257at2759"/>
<comment type="caution">
    <text evidence="9">The sequence shown here is derived from an EMBL/GenBank/DDBJ whole genome shotgun (WGS) entry which is preliminary data.</text>
</comment>
<dbReference type="InterPro" id="IPR037607">
    <property type="entry name" value="DGK"/>
</dbReference>
<dbReference type="GO" id="GO:0005524">
    <property type="term" value="F:ATP binding"/>
    <property type="evidence" value="ECO:0007669"/>
    <property type="project" value="UniProtKB-KW"/>
</dbReference>
<dbReference type="GO" id="GO:0004143">
    <property type="term" value="F:ATP-dependent diacylglycerol kinase activity"/>
    <property type="evidence" value="ECO:0007669"/>
    <property type="project" value="UniProtKB-EC"/>
</dbReference>
<accession>A0A2R5GHQ8</accession>
<dbReference type="EMBL" id="BEYU01000071">
    <property type="protein sequence ID" value="GBG30125.1"/>
    <property type="molecule type" value="Genomic_DNA"/>
</dbReference>
<dbReference type="PANTHER" id="PTHR11255">
    <property type="entry name" value="DIACYLGLYCEROL KINASE"/>
    <property type="match status" value="1"/>
</dbReference>
<dbReference type="EC" id="2.7.1.107" evidence="6"/>
<dbReference type="InterPro" id="IPR016064">
    <property type="entry name" value="NAD/diacylglycerol_kinase_sf"/>
</dbReference>
<evidence type="ECO:0000256" key="5">
    <source>
        <dbReference type="ARBA" id="ARBA00022840"/>
    </source>
</evidence>
<dbReference type="Proteomes" id="UP000241890">
    <property type="component" value="Unassembled WGS sequence"/>
</dbReference>
<dbReference type="Pfam" id="PF00781">
    <property type="entry name" value="DAGK_cat"/>
    <property type="match status" value="1"/>
</dbReference>
<dbReference type="GO" id="GO:0016020">
    <property type="term" value="C:membrane"/>
    <property type="evidence" value="ECO:0007669"/>
    <property type="project" value="TreeGrafter"/>
</dbReference>
<feature type="region of interest" description="Disordered" evidence="7">
    <location>
        <begin position="426"/>
        <end position="481"/>
    </location>
</feature>
<dbReference type="InterPro" id="IPR017438">
    <property type="entry name" value="ATP-NAD_kinase_N"/>
</dbReference>
<sequence>MGCVNSSAAGADRVKEPVAAKALAGQVFVMVNGSSGGNAARALLELGQDTLDFEDNQGRPCRAWFFDFKDADSHKRGMERVTAESTARRKNLRVVAAGGDGTVKWVLSELIRCGLEHLPIGVIPFGTGNDFSRAMGFGASAPVPLVGAHMLALKKLMIATLEAQEASLDVWKVRIAKGPNGKFFEVRNGAITEAYESEDVIEEEMINYFSLGADAQIVFEFEQQRTASQLGNKLVYVERGTHQLMKRPARLRQMIEKLESEEGDSILFRKSDRILAFLNIPSYSAGANVWSPSKRTGRFGPQYVGDGRLEACTIHGTANVAMHIGTGSKLGIKRTAQLGAYNISFCENADVYLQIDGEAVHAQNPATVSIEHGYTVQVLRAAHALARSSAADVRKASFVSLPDSKRIRSLVPGEQAPVHVGFVTSDFQESDEDADNEDDEDSNIVRDIKDQAGDGTDDPASVSSGVVAIPIPSKAEKFSSH</sequence>